<evidence type="ECO:0000259" key="2">
    <source>
        <dbReference type="Pfam" id="PF14021"/>
    </source>
</evidence>
<feature type="compositionally biased region" description="Basic and acidic residues" evidence="1">
    <location>
        <begin position="198"/>
        <end position="217"/>
    </location>
</feature>
<feature type="compositionally biased region" description="Basic and acidic residues" evidence="1">
    <location>
        <begin position="133"/>
        <end position="174"/>
    </location>
</feature>
<accession>A0A941EXB4</accession>
<name>A0A941EXB4_9ACTN</name>
<evidence type="ECO:0000313" key="4">
    <source>
        <dbReference type="Proteomes" id="UP000675781"/>
    </source>
</evidence>
<feature type="compositionally biased region" description="Low complexity" evidence="1">
    <location>
        <begin position="7"/>
        <end position="20"/>
    </location>
</feature>
<dbReference type="GO" id="GO:0050135">
    <property type="term" value="F:NADP+ nucleosidase activity"/>
    <property type="evidence" value="ECO:0007669"/>
    <property type="project" value="InterPro"/>
</dbReference>
<dbReference type="InterPro" id="IPR053024">
    <property type="entry name" value="Fungal_surface_NADase"/>
</dbReference>
<evidence type="ECO:0000256" key="1">
    <source>
        <dbReference type="SAM" id="MobiDB-lite"/>
    </source>
</evidence>
<keyword evidence="4" id="KW-1185">Reference proteome</keyword>
<dbReference type="AlphaFoldDB" id="A0A941EXB4"/>
<dbReference type="Proteomes" id="UP000675781">
    <property type="component" value="Unassembled WGS sequence"/>
</dbReference>
<feature type="region of interest" description="Disordered" evidence="1">
    <location>
        <begin position="1"/>
        <end position="235"/>
    </location>
</feature>
<comment type="caution">
    <text evidence="3">The sequence shown here is derived from an EMBL/GenBank/DDBJ whole genome shotgun (WGS) entry which is preliminary data.</text>
</comment>
<dbReference type="Pfam" id="PF14021">
    <property type="entry name" value="TNT"/>
    <property type="match status" value="1"/>
</dbReference>
<evidence type="ECO:0000313" key="3">
    <source>
        <dbReference type="EMBL" id="MBR7838951.1"/>
    </source>
</evidence>
<proteinExistence type="predicted"/>
<dbReference type="EMBL" id="JAGSOG010000354">
    <property type="protein sequence ID" value="MBR7838951.1"/>
    <property type="molecule type" value="Genomic_DNA"/>
</dbReference>
<dbReference type="InterPro" id="IPR025331">
    <property type="entry name" value="TNT"/>
</dbReference>
<dbReference type="PANTHER" id="PTHR42059">
    <property type="entry name" value="TNT DOMAIN-CONTAINING PROTEIN"/>
    <property type="match status" value="1"/>
</dbReference>
<organism evidence="3 4">
    <name type="scientific">Actinospica durhamensis</name>
    <dbReference type="NCBI Taxonomy" id="1508375"/>
    <lineage>
        <taxon>Bacteria</taxon>
        <taxon>Bacillati</taxon>
        <taxon>Actinomycetota</taxon>
        <taxon>Actinomycetes</taxon>
        <taxon>Catenulisporales</taxon>
        <taxon>Actinospicaceae</taxon>
        <taxon>Actinospica</taxon>
    </lineage>
</organism>
<dbReference type="PANTHER" id="PTHR42059:SF1">
    <property type="entry name" value="TNT DOMAIN-CONTAINING PROTEIN"/>
    <property type="match status" value="1"/>
</dbReference>
<reference evidence="3" key="1">
    <citation type="submission" date="2021-04" db="EMBL/GenBank/DDBJ databases">
        <title>Genome based classification of Actinospica acidithermotolerans sp. nov., an actinobacterium isolated from an Indonesian hot spring.</title>
        <authorList>
            <person name="Kusuma A.B."/>
            <person name="Putra K.E."/>
            <person name="Nafisah S."/>
            <person name="Loh J."/>
            <person name="Nouioui I."/>
            <person name="Goodfellow M."/>
        </authorList>
    </citation>
    <scope>NUCLEOTIDE SEQUENCE</scope>
    <source>
        <strain evidence="3">CSCA 57</strain>
    </source>
</reference>
<feature type="compositionally biased region" description="Polar residues" evidence="1">
    <location>
        <begin position="33"/>
        <end position="89"/>
    </location>
</feature>
<sequence>MGDKTAAEVPKAPKPAAESAPKTDQKNVDFDPNASNAKPETPNPAKQETPNPAKQETPNPAKQETPNPANQETPNPAKTETPESKQNPVKQEIVEPAAKPETEQKSDAVPAPRRPEKDNAHFNPNPEPANRIEPADRTESAPVIDRHPGLPEHAGDVLINREKIAAMSESERAQFDQVMAKVADENGRGLDTPPPRDPNARPDGDKDNPPDPARDPNLKLNYPEPDGALNGEVSPGVISKGQLVDRYGDGSGTYVAPAGTDFGARSMPPEAQAGEYKVMRATEDIPTKQSVCTPYFGQEGLGVQHKLPTSVDSLVVGGKLEELYNRKELL</sequence>
<feature type="domain" description="TNT" evidence="2">
    <location>
        <begin position="238"/>
        <end position="322"/>
    </location>
</feature>
<protein>
    <submittedName>
        <fullName evidence="3">Glycohydrolase toxin TNT-related protein</fullName>
    </submittedName>
</protein>
<gene>
    <name evidence="3" type="ORF">KDL01_37130</name>
</gene>
<dbReference type="RefSeq" id="WP_212533399.1">
    <property type="nucleotide sequence ID" value="NZ_JAGSOG010000354.1"/>
</dbReference>